<dbReference type="GO" id="GO:0016020">
    <property type="term" value="C:membrane"/>
    <property type="evidence" value="ECO:0007669"/>
    <property type="project" value="InterPro"/>
</dbReference>
<evidence type="ECO:0000259" key="6">
    <source>
        <dbReference type="SMART" id="SM00079"/>
    </source>
</evidence>
<comment type="caution">
    <text evidence="7">The sequence shown here is derived from an EMBL/GenBank/DDBJ whole genome shotgun (WGS) entry which is preliminary data.</text>
</comment>
<dbReference type="InterPro" id="IPR001638">
    <property type="entry name" value="Solute-binding_3/MltF_N"/>
</dbReference>
<feature type="signal peptide" evidence="4">
    <location>
        <begin position="1"/>
        <end position="25"/>
    </location>
</feature>
<dbReference type="SMART" id="SM00079">
    <property type="entry name" value="PBPe"/>
    <property type="match status" value="1"/>
</dbReference>
<dbReference type="Proteomes" id="UP000252731">
    <property type="component" value="Unassembled WGS sequence"/>
</dbReference>
<evidence type="ECO:0000259" key="5">
    <source>
        <dbReference type="SMART" id="SM00062"/>
    </source>
</evidence>
<gene>
    <name evidence="7" type="ORF">DFO70_101542</name>
</gene>
<dbReference type="Gene3D" id="3.40.190.10">
    <property type="entry name" value="Periplasmic binding protein-like II"/>
    <property type="match status" value="2"/>
</dbReference>
<dbReference type="Pfam" id="PF00497">
    <property type="entry name" value="SBP_bac_3"/>
    <property type="match status" value="1"/>
</dbReference>
<dbReference type="PANTHER" id="PTHR35936:SF19">
    <property type="entry name" value="AMINO-ACID-BINDING PROTEIN YXEM-RELATED"/>
    <property type="match status" value="1"/>
</dbReference>
<organism evidence="7 8">
    <name type="scientific">Cytobacillus firmus</name>
    <name type="common">Bacillus firmus</name>
    <dbReference type="NCBI Taxonomy" id="1399"/>
    <lineage>
        <taxon>Bacteria</taxon>
        <taxon>Bacillati</taxon>
        <taxon>Bacillota</taxon>
        <taxon>Bacilli</taxon>
        <taxon>Bacillales</taxon>
        <taxon>Bacillaceae</taxon>
        <taxon>Cytobacillus</taxon>
    </lineage>
</organism>
<evidence type="ECO:0000256" key="1">
    <source>
        <dbReference type="ARBA" id="ARBA00022729"/>
    </source>
</evidence>
<sequence>MPKKVFIVFALFALLITGGTSLSLADSQTEQLELNGKTLSTVTVNGNPYVSVKQVAQAAGGDVHKKANTYVIGSRLDHILKKGVIRVGTTGDYKPFTYFNPKTKEYEGYDIEAAKLMAEDLGVKITFVKTSWPTLMEDLNKNKFDIAVGGISRNTDRQKTAHLTHPYINDGKAPLIRQEDKEKYTSLEAIDQPDVTIGVNPGGTNQKFVNANITQAKVVVIENNLDIPNMVAEEKVDVMITDSIEAIYYASQDSRLYAALTDNTFTKSQKGYLMHRGDAVFQNWVNLWMEEMELNGEFDRLKEKWIYNKGV</sequence>
<dbReference type="STRING" id="1399.VL14_04535"/>
<evidence type="ECO:0000256" key="2">
    <source>
        <dbReference type="ARBA" id="ARBA00023139"/>
    </source>
</evidence>
<dbReference type="InterPro" id="IPR001320">
    <property type="entry name" value="Iontro_rcpt_C"/>
</dbReference>
<dbReference type="SUPFAM" id="SSF53850">
    <property type="entry name" value="Periplasmic binding protein-like II"/>
    <property type="match status" value="1"/>
</dbReference>
<evidence type="ECO:0000313" key="7">
    <source>
        <dbReference type="EMBL" id="RBP96726.1"/>
    </source>
</evidence>
<keyword evidence="2" id="KW-0564">Palmitate</keyword>
<keyword evidence="3" id="KW-0449">Lipoprotein</keyword>
<feature type="domain" description="Ionotropic glutamate receptor C-terminal" evidence="6">
    <location>
        <begin position="84"/>
        <end position="308"/>
    </location>
</feature>
<dbReference type="PANTHER" id="PTHR35936">
    <property type="entry name" value="MEMBRANE-BOUND LYTIC MUREIN TRANSGLYCOSYLASE F"/>
    <property type="match status" value="1"/>
</dbReference>
<dbReference type="RefSeq" id="WP_243856058.1">
    <property type="nucleotide sequence ID" value="NZ_QNSF01000001.1"/>
</dbReference>
<dbReference type="GO" id="GO:0016836">
    <property type="term" value="F:hydro-lyase activity"/>
    <property type="evidence" value="ECO:0007669"/>
    <property type="project" value="InterPro"/>
</dbReference>
<keyword evidence="1 4" id="KW-0732">Signal</keyword>
<evidence type="ECO:0000313" key="8">
    <source>
        <dbReference type="Proteomes" id="UP000252731"/>
    </source>
</evidence>
<name>A0A366K4N1_CYTFI</name>
<feature type="domain" description="Solute-binding protein family 3/N-terminal" evidence="5">
    <location>
        <begin position="84"/>
        <end position="309"/>
    </location>
</feature>
<dbReference type="EMBL" id="QNSF01000001">
    <property type="protein sequence ID" value="RBP96726.1"/>
    <property type="molecule type" value="Genomic_DNA"/>
</dbReference>
<protein>
    <submittedName>
        <fullName evidence="7">Cyclohexadienyl dehydratase</fullName>
    </submittedName>
</protein>
<evidence type="ECO:0000256" key="3">
    <source>
        <dbReference type="ARBA" id="ARBA00023288"/>
    </source>
</evidence>
<evidence type="ECO:0000256" key="4">
    <source>
        <dbReference type="SAM" id="SignalP"/>
    </source>
</evidence>
<dbReference type="AlphaFoldDB" id="A0A366K4N1"/>
<dbReference type="SMART" id="SM00062">
    <property type="entry name" value="PBPb"/>
    <property type="match status" value="1"/>
</dbReference>
<feature type="chain" id="PRO_5016752736" evidence="4">
    <location>
        <begin position="26"/>
        <end position="311"/>
    </location>
</feature>
<proteinExistence type="predicted"/>
<reference evidence="7 8" key="1">
    <citation type="submission" date="2018-06" db="EMBL/GenBank/DDBJ databases">
        <title>Freshwater and sediment microbial communities from various areas in North America, analyzing microbe dynamics in response to fracking.</title>
        <authorList>
            <person name="Lamendella R."/>
        </authorList>
    </citation>
    <scope>NUCLEOTIDE SEQUENCE [LARGE SCALE GENOMIC DNA]</scope>
    <source>
        <strain evidence="7 8">14_TX</strain>
    </source>
</reference>
<dbReference type="InterPro" id="IPR037298">
    <property type="entry name" value="PheC_PBP2"/>
</dbReference>
<accession>A0A366K4N1</accession>
<dbReference type="GO" id="GO:0015276">
    <property type="term" value="F:ligand-gated monoatomic ion channel activity"/>
    <property type="evidence" value="ECO:0007669"/>
    <property type="project" value="InterPro"/>
</dbReference>
<keyword evidence="8" id="KW-1185">Reference proteome</keyword>
<dbReference type="CDD" id="cd01069">
    <property type="entry name" value="PBP2_PheC"/>
    <property type="match status" value="1"/>
</dbReference>